<dbReference type="SMART" id="SM00240">
    <property type="entry name" value="FHA"/>
    <property type="match status" value="1"/>
</dbReference>
<dbReference type="CDD" id="cd00060">
    <property type="entry name" value="FHA"/>
    <property type="match status" value="1"/>
</dbReference>
<dbReference type="InterPro" id="IPR008984">
    <property type="entry name" value="SMAD_FHA_dom_sf"/>
</dbReference>
<evidence type="ECO:0000259" key="1">
    <source>
        <dbReference type="PROSITE" id="PS50006"/>
    </source>
</evidence>
<dbReference type="InterPro" id="IPR000253">
    <property type="entry name" value="FHA_dom"/>
</dbReference>
<protein>
    <recommendedName>
        <fullName evidence="1">FHA domain-containing protein</fullName>
    </recommendedName>
</protein>
<dbReference type="EMBL" id="VSSQ01019192">
    <property type="protein sequence ID" value="MPM63057.1"/>
    <property type="molecule type" value="Genomic_DNA"/>
</dbReference>
<sequence length="139" mass="15280">MLSYKRDVLTRELYRLRSGSQGGAVMADPPLEKRAGALVCTRGEFSGARFDLSRSPTITIGRDARSCQIVFPKDMQRISRKHSLVRFSSSENCYYVTDVSQNGTYLAGGVRLPAGQPCKLARGTTITFDSSGANAFYLE</sequence>
<accession>A0A645BCK7</accession>
<feature type="domain" description="FHA" evidence="1">
    <location>
        <begin position="58"/>
        <end position="111"/>
    </location>
</feature>
<evidence type="ECO:0000313" key="2">
    <source>
        <dbReference type="EMBL" id="MPM63057.1"/>
    </source>
</evidence>
<dbReference type="PROSITE" id="PS50006">
    <property type="entry name" value="FHA_DOMAIN"/>
    <property type="match status" value="1"/>
</dbReference>
<comment type="caution">
    <text evidence="2">The sequence shown here is derived from an EMBL/GenBank/DDBJ whole genome shotgun (WGS) entry which is preliminary data.</text>
</comment>
<organism evidence="2">
    <name type="scientific">bioreactor metagenome</name>
    <dbReference type="NCBI Taxonomy" id="1076179"/>
    <lineage>
        <taxon>unclassified sequences</taxon>
        <taxon>metagenomes</taxon>
        <taxon>ecological metagenomes</taxon>
    </lineage>
</organism>
<proteinExistence type="predicted"/>
<gene>
    <name evidence="2" type="ORF">SDC9_109935</name>
</gene>
<name>A0A645BCK7_9ZZZZ</name>
<dbReference type="SUPFAM" id="SSF49879">
    <property type="entry name" value="SMAD/FHA domain"/>
    <property type="match status" value="1"/>
</dbReference>
<dbReference type="AlphaFoldDB" id="A0A645BCK7"/>
<dbReference type="Gene3D" id="2.60.200.20">
    <property type="match status" value="1"/>
</dbReference>
<reference evidence="2" key="1">
    <citation type="submission" date="2019-08" db="EMBL/GenBank/DDBJ databases">
        <authorList>
            <person name="Kucharzyk K."/>
            <person name="Murdoch R.W."/>
            <person name="Higgins S."/>
            <person name="Loffler F."/>
        </authorList>
    </citation>
    <scope>NUCLEOTIDE SEQUENCE</scope>
</reference>
<dbReference type="Pfam" id="PF00498">
    <property type="entry name" value="FHA"/>
    <property type="match status" value="1"/>
</dbReference>